<reference evidence="2 3" key="1">
    <citation type="submission" date="2020-05" db="EMBL/GenBank/DDBJ databases">
        <title>Description of Pedobacter foliorum sp. nov.</title>
        <authorList>
            <person name="Qi S."/>
            <person name="Carlier A."/>
            <person name="Cnockaert M."/>
            <person name="Vandamme P."/>
        </authorList>
    </citation>
    <scope>NUCLEOTIDE SEQUENCE [LARGE SCALE GENOMIC DNA]</scope>
    <source>
        <strain evidence="2 3">LMG 31300</strain>
    </source>
</reference>
<keyword evidence="1" id="KW-0812">Transmembrane</keyword>
<dbReference type="EMBL" id="JABMKV010000003">
    <property type="protein sequence ID" value="NQX32613.1"/>
    <property type="molecule type" value="Genomic_DNA"/>
</dbReference>
<gene>
    <name evidence="2" type="ORF">HQN85_12795</name>
</gene>
<comment type="caution">
    <text evidence="2">The sequence shown here is derived from an EMBL/GenBank/DDBJ whole genome shotgun (WGS) entry which is preliminary data.</text>
</comment>
<evidence type="ECO:0000313" key="2">
    <source>
        <dbReference type="EMBL" id="NQX32613.1"/>
    </source>
</evidence>
<proteinExistence type="predicted"/>
<keyword evidence="1" id="KW-1133">Transmembrane helix</keyword>
<accession>A0ABX2DET6</accession>
<evidence type="ECO:0000313" key="3">
    <source>
        <dbReference type="Proteomes" id="UP000762110"/>
    </source>
</evidence>
<feature type="transmembrane region" description="Helical" evidence="1">
    <location>
        <begin position="115"/>
        <end position="131"/>
    </location>
</feature>
<dbReference type="Proteomes" id="UP000762110">
    <property type="component" value="Unassembled WGS sequence"/>
</dbReference>
<protein>
    <submittedName>
        <fullName evidence="2">Uncharacterized protein</fullName>
    </submittedName>
</protein>
<keyword evidence="3" id="KW-1185">Reference proteome</keyword>
<name>A0ABX2DET6_9SPHI</name>
<keyword evidence="1" id="KW-0472">Membrane</keyword>
<organism evidence="2 3">
    <name type="scientific">Pedobacter boryungensis</name>
    <dbReference type="NCBI Taxonomy" id="869962"/>
    <lineage>
        <taxon>Bacteria</taxon>
        <taxon>Pseudomonadati</taxon>
        <taxon>Bacteroidota</taxon>
        <taxon>Sphingobacteriia</taxon>
        <taxon>Sphingobacteriales</taxon>
        <taxon>Sphingobacteriaceae</taxon>
        <taxon>Pedobacter</taxon>
    </lineage>
</organism>
<sequence length="132" mass="15448">MPIFSTHMQKEDRIKLYIEKRTVYDTNCLRKNTTELNKGKTHLEKVQIKTVWLDFKIIQQLSNHWLKFCNKINNLSKHHPMIIKLPLPTILYARHKIVKVVSPLTLKDRVNADRIAIVISYLVAITAAVIFS</sequence>
<evidence type="ECO:0000256" key="1">
    <source>
        <dbReference type="SAM" id="Phobius"/>
    </source>
</evidence>